<feature type="compositionally biased region" description="Basic and acidic residues" evidence="1">
    <location>
        <begin position="145"/>
        <end position="160"/>
    </location>
</feature>
<feature type="compositionally biased region" description="Basic residues" evidence="1">
    <location>
        <begin position="377"/>
        <end position="387"/>
    </location>
</feature>
<accession>A0A1Q9CR82</accession>
<feature type="region of interest" description="Disordered" evidence="1">
    <location>
        <begin position="103"/>
        <end position="181"/>
    </location>
</feature>
<feature type="compositionally biased region" description="Acidic residues" evidence="1">
    <location>
        <begin position="163"/>
        <end position="173"/>
    </location>
</feature>
<feature type="compositionally biased region" description="Acidic residues" evidence="1">
    <location>
        <begin position="122"/>
        <end position="144"/>
    </location>
</feature>
<evidence type="ECO:0000313" key="2">
    <source>
        <dbReference type="EMBL" id="OLP85433.1"/>
    </source>
</evidence>
<keyword evidence="3" id="KW-1185">Reference proteome</keyword>
<dbReference type="EMBL" id="LSRX01000977">
    <property type="protein sequence ID" value="OLP85433.1"/>
    <property type="molecule type" value="Genomic_DNA"/>
</dbReference>
<reference evidence="2 3" key="1">
    <citation type="submission" date="2016-02" db="EMBL/GenBank/DDBJ databases">
        <title>Genome analysis of coral dinoflagellate symbionts highlights evolutionary adaptations to a symbiotic lifestyle.</title>
        <authorList>
            <person name="Aranda M."/>
            <person name="Li Y."/>
            <person name="Liew Y.J."/>
            <person name="Baumgarten S."/>
            <person name="Simakov O."/>
            <person name="Wilson M."/>
            <person name="Piel J."/>
            <person name="Ashoor H."/>
            <person name="Bougouffa S."/>
            <person name="Bajic V.B."/>
            <person name="Ryu T."/>
            <person name="Ravasi T."/>
            <person name="Bayer T."/>
            <person name="Micklem G."/>
            <person name="Kim H."/>
            <person name="Bhak J."/>
            <person name="Lajeunesse T.C."/>
            <person name="Voolstra C.R."/>
        </authorList>
    </citation>
    <scope>NUCLEOTIDE SEQUENCE [LARGE SCALE GENOMIC DNA]</scope>
    <source>
        <strain evidence="2 3">CCMP2467</strain>
    </source>
</reference>
<dbReference type="OrthoDB" id="432287at2759"/>
<evidence type="ECO:0000256" key="1">
    <source>
        <dbReference type="SAM" id="MobiDB-lite"/>
    </source>
</evidence>
<proteinExistence type="predicted"/>
<protein>
    <submittedName>
        <fullName evidence="2">Uncharacterized protein</fullName>
    </submittedName>
</protein>
<organism evidence="2 3">
    <name type="scientific">Symbiodinium microadriaticum</name>
    <name type="common">Dinoflagellate</name>
    <name type="synonym">Zooxanthella microadriatica</name>
    <dbReference type="NCBI Taxonomy" id="2951"/>
    <lineage>
        <taxon>Eukaryota</taxon>
        <taxon>Sar</taxon>
        <taxon>Alveolata</taxon>
        <taxon>Dinophyceae</taxon>
        <taxon>Suessiales</taxon>
        <taxon>Symbiodiniaceae</taxon>
        <taxon>Symbiodinium</taxon>
    </lineage>
</organism>
<comment type="caution">
    <text evidence="2">The sequence shown here is derived from an EMBL/GenBank/DDBJ whole genome shotgun (WGS) entry which is preliminary data.</text>
</comment>
<feature type="compositionally biased region" description="Basic and acidic residues" evidence="1">
    <location>
        <begin position="352"/>
        <end position="376"/>
    </location>
</feature>
<feature type="region of interest" description="Disordered" evidence="1">
    <location>
        <begin position="42"/>
        <end position="77"/>
    </location>
</feature>
<sequence length="540" mass="60547">MQARATQSHQISASKFMQPVQVNQNALEHDVLAWSALCQASNRDDGSGVQGAATDEMGNGIFGGRNDDEEEEAAEQKALEKWRPELFGHGSVTVKKFQAQGSQDDLSIEGDDMSVASSVSQMEEEKEIVRAEEEEEAADEDEAQDQEKGSQQEGSHKEGAGSDSEDGFDPEEEAAAKRDEARRRKKIIVRMEFEPLLSLHEPLGATVEEPAEIFSVGKGGKRNKRLEEAALEDAKVAYRAKSKVAAGWLLEMGLEDCLLAELAQGVGEDPNELRFALEQSKRFIVDDDLVVEKTLVQKVFDVMESDIETMTEVLNKLGEAEEAGVRLAVRDSLGELKIRVANDIELLERVDPEEEQRARREEEKVQRAKEKMERKKELQKRRRKRGRKGEEEQEAESESSDEDGGPQDVADKKALAFRRLQVQIKIEEFLKAYTRGQNLVKINAKGRRYARRVYVDTAKRALVIQGANGPKFFPFASMKEVDLETRTTKEGRVETLVICAIEKDGRIVKELTLAFPDQSKASTFVNCVTLFSLALRRKQD</sequence>
<feature type="region of interest" description="Disordered" evidence="1">
    <location>
        <begin position="352"/>
        <end position="408"/>
    </location>
</feature>
<feature type="compositionally biased region" description="Acidic residues" evidence="1">
    <location>
        <begin position="391"/>
        <end position="405"/>
    </location>
</feature>
<evidence type="ECO:0000313" key="3">
    <source>
        <dbReference type="Proteomes" id="UP000186817"/>
    </source>
</evidence>
<dbReference type="Proteomes" id="UP000186817">
    <property type="component" value="Unassembled WGS sequence"/>
</dbReference>
<dbReference type="AlphaFoldDB" id="A0A1Q9CR82"/>
<gene>
    <name evidence="2" type="ORF">AK812_SmicGene33558</name>
</gene>
<name>A0A1Q9CR82_SYMMI</name>